<evidence type="ECO:0000313" key="4">
    <source>
        <dbReference type="Proteomes" id="UP001152755"/>
    </source>
</evidence>
<evidence type="ECO:0000256" key="2">
    <source>
        <dbReference type="SAM" id="Phobius"/>
    </source>
</evidence>
<keyword evidence="2" id="KW-1133">Transmembrane helix</keyword>
<keyword evidence="4" id="KW-1185">Reference proteome</keyword>
<dbReference type="Proteomes" id="UP001152755">
    <property type="component" value="Unassembled WGS sequence"/>
</dbReference>
<comment type="caution">
    <text evidence="3">The sequence shown here is derived from an EMBL/GenBank/DDBJ whole genome shotgun (WGS) entry which is preliminary data.</text>
</comment>
<feature type="transmembrane region" description="Helical" evidence="2">
    <location>
        <begin position="94"/>
        <end position="112"/>
    </location>
</feature>
<feature type="transmembrane region" description="Helical" evidence="2">
    <location>
        <begin position="132"/>
        <end position="151"/>
    </location>
</feature>
<reference evidence="3" key="1">
    <citation type="submission" date="2022-08" db="EMBL/GenBank/DDBJ databases">
        <title>Genome analysis of Corynebacteriales strain.</title>
        <authorList>
            <person name="Lee S.D."/>
        </authorList>
    </citation>
    <scope>NUCLEOTIDE SEQUENCE</scope>
    <source>
        <strain evidence="3">D3-21</strain>
    </source>
</reference>
<sequence>MTALIGRGHRPGRRSPGDPAAAPMIRDIRDLLWVHPAVAVALVVWFSGTYLLIELLQHLPDSNPLWPRILAWLLLTAAAVGVVALPGEPLQRRWAWLLTTIGPVTTALAFFAVSDQSWQADSFWPLSSGTAIYTLICVRGQCTIAWIGALARGAMCIGWSLHAGLGVEPGLTVSYLQIPPLLMATFFALVIRPALAEVTELREVTDDRVALAAAAAAAVAERDHRLTVLDRTTRPLLQRIADGTPLGPQERRDCALLEAHLRDTLRAPRLAGEPVADAARRARLRGVEVVLLGDGSTIGSASTLERVRATLAAELDRVADGTVTVRIQPPGRSSFATLVAAGSDQVRRLDFDHAGRASVAVETLP</sequence>
<feature type="transmembrane region" description="Helical" evidence="2">
    <location>
        <begin position="65"/>
        <end position="87"/>
    </location>
</feature>
<dbReference type="EMBL" id="JANRHA010000004">
    <property type="protein sequence ID" value="MDG3014441.1"/>
    <property type="molecule type" value="Genomic_DNA"/>
</dbReference>
<feature type="transmembrane region" description="Helical" evidence="2">
    <location>
        <begin position="31"/>
        <end position="53"/>
    </location>
</feature>
<dbReference type="AlphaFoldDB" id="A0A9X4LZE9"/>
<gene>
    <name evidence="3" type="ORF">NVS88_07710</name>
</gene>
<proteinExistence type="predicted"/>
<evidence type="ECO:0000313" key="3">
    <source>
        <dbReference type="EMBL" id="MDG3014441.1"/>
    </source>
</evidence>
<protein>
    <submittedName>
        <fullName evidence="3">Uncharacterized protein</fullName>
    </submittedName>
</protein>
<feature type="region of interest" description="Disordered" evidence="1">
    <location>
        <begin position="1"/>
        <end position="20"/>
    </location>
</feature>
<organism evidence="3 4">
    <name type="scientific">Speluncibacter jeojiensis</name>
    <dbReference type="NCBI Taxonomy" id="2710754"/>
    <lineage>
        <taxon>Bacteria</taxon>
        <taxon>Bacillati</taxon>
        <taxon>Actinomycetota</taxon>
        <taxon>Actinomycetes</taxon>
        <taxon>Mycobacteriales</taxon>
        <taxon>Speluncibacteraceae</taxon>
        <taxon>Speluncibacter</taxon>
    </lineage>
</organism>
<keyword evidence="2" id="KW-0472">Membrane</keyword>
<accession>A0A9X4LZE9</accession>
<keyword evidence="2" id="KW-0812">Transmembrane</keyword>
<dbReference type="RefSeq" id="WP_332519599.1">
    <property type="nucleotide sequence ID" value="NZ_JANRHA010000004.1"/>
</dbReference>
<evidence type="ECO:0000256" key="1">
    <source>
        <dbReference type="SAM" id="MobiDB-lite"/>
    </source>
</evidence>
<name>A0A9X4LZE9_9ACTN</name>